<accession>A0A381UEB2</accession>
<feature type="transmembrane region" description="Helical" evidence="6">
    <location>
        <begin position="148"/>
        <end position="167"/>
    </location>
</feature>
<feature type="transmembrane region" description="Helical" evidence="6">
    <location>
        <begin position="59"/>
        <end position="81"/>
    </location>
</feature>
<dbReference type="CDD" id="cd06580">
    <property type="entry name" value="TM_PBP1_transp_TpRbsC_like"/>
    <property type="match status" value="1"/>
</dbReference>
<organism evidence="7">
    <name type="scientific">marine metagenome</name>
    <dbReference type="NCBI Taxonomy" id="408172"/>
    <lineage>
        <taxon>unclassified sequences</taxon>
        <taxon>metagenomes</taxon>
        <taxon>ecological metagenomes</taxon>
    </lineage>
</organism>
<evidence type="ECO:0008006" key="8">
    <source>
        <dbReference type="Google" id="ProtNLM"/>
    </source>
</evidence>
<dbReference type="Pfam" id="PF02653">
    <property type="entry name" value="BPD_transp_2"/>
    <property type="match status" value="1"/>
</dbReference>
<keyword evidence="4 6" id="KW-1133">Transmembrane helix</keyword>
<keyword evidence="5 6" id="KW-0472">Membrane</keyword>
<evidence type="ECO:0000256" key="6">
    <source>
        <dbReference type="SAM" id="Phobius"/>
    </source>
</evidence>
<dbReference type="EMBL" id="UINC01006275">
    <property type="protein sequence ID" value="SVA26555.1"/>
    <property type="molecule type" value="Genomic_DNA"/>
</dbReference>
<evidence type="ECO:0000256" key="1">
    <source>
        <dbReference type="ARBA" id="ARBA00004651"/>
    </source>
</evidence>
<protein>
    <recommendedName>
        <fullName evidence="8">ABC transporter permease</fullName>
    </recommendedName>
</protein>
<dbReference type="PANTHER" id="PTHR47089:SF1">
    <property type="entry name" value="GUANOSINE ABC TRANSPORTER PERMEASE PROTEIN NUPP"/>
    <property type="match status" value="1"/>
</dbReference>
<evidence type="ECO:0000256" key="2">
    <source>
        <dbReference type="ARBA" id="ARBA00022475"/>
    </source>
</evidence>
<dbReference type="InterPro" id="IPR001851">
    <property type="entry name" value="ABC_transp_permease"/>
</dbReference>
<evidence type="ECO:0000256" key="3">
    <source>
        <dbReference type="ARBA" id="ARBA00022692"/>
    </source>
</evidence>
<feature type="transmembrane region" description="Helical" evidence="6">
    <location>
        <begin position="93"/>
        <end position="111"/>
    </location>
</feature>
<feature type="transmembrane region" description="Helical" evidence="6">
    <location>
        <begin position="272"/>
        <end position="291"/>
    </location>
</feature>
<dbReference type="GO" id="GO:0022857">
    <property type="term" value="F:transmembrane transporter activity"/>
    <property type="evidence" value="ECO:0007669"/>
    <property type="project" value="InterPro"/>
</dbReference>
<feature type="transmembrane region" description="Helical" evidence="6">
    <location>
        <begin position="245"/>
        <end position="266"/>
    </location>
</feature>
<evidence type="ECO:0000256" key="5">
    <source>
        <dbReference type="ARBA" id="ARBA00023136"/>
    </source>
</evidence>
<sequence>MPYTIEKRKDISFLLSSLSIVVALTVSILAAAGMISLYGEDVGIVLKAIAGGSFGSMSALIDTLIKATPILLTGLATVVAFRAKVWNIGQEGQLYAGAMGATFVILTFPDLNLPSVVHIPLLLFASMITGAIWGGIPGYLKARYNVNEIIVTVMLNYVIQYLCTFLLNGPWQEPGSYYYNTVKFPESSFLPLLFDTRLHIGFLIALITAFLVYFLIWKMKLGFEIRARGDNPVAANYKGINIQRVTLITMLLSGAIAGLAGGVEILGIHHKLIWGFSSGFGFTGILICLLGRSHPLGVVIASIFFGALHNGSSAMQIYSDVPRSFVNLIMGLIIVMMLFWEAVFKYRLRRI</sequence>
<proteinExistence type="predicted"/>
<evidence type="ECO:0000313" key="7">
    <source>
        <dbReference type="EMBL" id="SVA26555.1"/>
    </source>
</evidence>
<comment type="subcellular location">
    <subcellularLocation>
        <location evidence="1">Cell membrane</location>
        <topology evidence="1">Multi-pass membrane protein</topology>
    </subcellularLocation>
</comment>
<dbReference type="PANTHER" id="PTHR47089">
    <property type="entry name" value="ABC TRANSPORTER, PERMEASE PROTEIN"/>
    <property type="match status" value="1"/>
</dbReference>
<feature type="transmembrane region" description="Helical" evidence="6">
    <location>
        <begin position="298"/>
        <end position="318"/>
    </location>
</feature>
<evidence type="ECO:0000256" key="4">
    <source>
        <dbReference type="ARBA" id="ARBA00022989"/>
    </source>
</evidence>
<dbReference type="AlphaFoldDB" id="A0A381UEB2"/>
<keyword evidence="3 6" id="KW-0812">Transmembrane</keyword>
<reference evidence="7" key="1">
    <citation type="submission" date="2018-05" db="EMBL/GenBank/DDBJ databases">
        <authorList>
            <person name="Lanie J.A."/>
            <person name="Ng W.-L."/>
            <person name="Kazmierczak K.M."/>
            <person name="Andrzejewski T.M."/>
            <person name="Davidsen T.M."/>
            <person name="Wayne K.J."/>
            <person name="Tettelin H."/>
            <person name="Glass J.I."/>
            <person name="Rusch D."/>
            <person name="Podicherti R."/>
            <person name="Tsui H.-C.T."/>
            <person name="Winkler M.E."/>
        </authorList>
    </citation>
    <scope>NUCLEOTIDE SEQUENCE</scope>
</reference>
<gene>
    <name evidence="7" type="ORF">METZ01_LOCUS79409</name>
</gene>
<feature type="transmembrane region" description="Helical" evidence="6">
    <location>
        <begin position="198"/>
        <end position="216"/>
    </location>
</feature>
<feature type="transmembrane region" description="Helical" evidence="6">
    <location>
        <begin position="117"/>
        <end position="136"/>
    </location>
</feature>
<dbReference type="GO" id="GO:0005886">
    <property type="term" value="C:plasma membrane"/>
    <property type="evidence" value="ECO:0007669"/>
    <property type="project" value="UniProtKB-SubCell"/>
</dbReference>
<name>A0A381UEB2_9ZZZZ</name>
<feature type="transmembrane region" description="Helical" evidence="6">
    <location>
        <begin position="12"/>
        <end position="39"/>
    </location>
</feature>
<feature type="transmembrane region" description="Helical" evidence="6">
    <location>
        <begin position="324"/>
        <end position="344"/>
    </location>
</feature>
<keyword evidence="2" id="KW-1003">Cell membrane</keyword>